<reference evidence="4" key="1">
    <citation type="submission" date="2018-07" db="EMBL/GenBank/DDBJ databases">
        <authorList>
            <consortium name="NARMS: The National Antimicrobial Resistance Monitoring System"/>
        </authorList>
    </citation>
    <scope>NUCLEOTIDE SEQUENCE</scope>
    <source>
        <strain evidence="4">FSIS1605764</strain>
    </source>
</reference>
<dbReference type="EMBL" id="AAGUJP010000038">
    <property type="protein sequence ID" value="EBS0945630.1"/>
    <property type="molecule type" value="Genomic_DNA"/>
</dbReference>
<name>A0A3Y4A5J7_SALSE</name>
<feature type="compositionally biased region" description="Basic and acidic residues" evidence="1">
    <location>
        <begin position="1"/>
        <end position="14"/>
    </location>
</feature>
<evidence type="ECO:0000313" key="3">
    <source>
        <dbReference type="EMBL" id="EBY5860338.1"/>
    </source>
</evidence>
<evidence type="ECO:0000313" key="2">
    <source>
        <dbReference type="EMBL" id="EBS0945630.1"/>
    </source>
</evidence>
<evidence type="ECO:0000313" key="4">
    <source>
        <dbReference type="EMBL" id="ECU5905345.1"/>
    </source>
</evidence>
<gene>
    <name evidence="4" type="ORF">A0E85_25320</name>
    <name evidence="2" type="ORF">D5822_24035</name>
    <name evidence="3" type="ORF">D5B89_22035</name>
</gene>
<accession>A0A3Y4A5J7</accession>
<dbReference type="AlphaFoldDB" id="A0A3Y4A5J7"/>
<protein>
    <submittedName>
        <fullName evidence="3">Uncharacterized protein</fullName>
    </submittedName>
</protein>
<feature type="region of interest" description="Disordered" evidence="1">
    <location>
        <begin position="1"/>
        <end position="27"/>
    </location>
</feature>
<comment type="caution">
    <text evidence="3">The sequence shown here is derived from an EMBL/GenBank/DDBJ whole genome shotgun (WGS) entry which is preliminary data.</text>
</comment>
<evidence type="ECO:0000256" key="1">
    <source>
        <dbReference type="SAM" id="MobiDB-lite"/>
    </source>
</evidence>
<dbReference type="EMBL" id="AAHOLL010000027">
    <property type="protein sequence ID" value="EBY5860338.1"/>
    <property type="molecule type" value="Genomic_DNA"/>
</dbReference>
<dbReference type="RefSeq" id="WP_023166074.1">
    <property type="nucleotide sequence ID" value="NZ_JAUKPZ010000065.1"/>
</dbReference>
<reference evidence="3" key="2">
    <citation type="submission" date="2018-09" db="EMBL/GenBank/DDBJ databases">
        <authorList>
            <person name="Ashton P.M."/>
            <person name="Dallman T."/>
            <person name="Nair S."/>
            <person name="De Pinna E."/>
            <person name="Peters T."/>
            <person name="Grant K."/>
        </authorList>
    </citation>
    <scope>NUCLEOTIDE SEQUENCE</scope>
    <source>
        <strain evidence="2">271131</strain>
        <strain evidence="3">596928</strain>
    </source>
</reference>
<feature type="compositionally biased region" description="Polar residues" evidence="1">
    <location>
        <begin position="15"/>
        <end position="24"/>
    </location>
</feature>
<accession>A0A401AUR3</accession>
<dbReference type="EMBL" id="AAKQKN010000071">
    <property type="protein sequence ID" value="ECU5905345.1"/>
    <property type="molecule type" value="Genomic_DNA"/>
</dbReference>
<sequence>VKAAKSHEDKKFDADSSTLATSSPKAKVKKTTSSNEIRLIDYTEKAFVVVGDTNDYAEQLKELSGKWITVRWGGKAWMFSKKRLSEVSELLDLAPEMLSEDEAL</sequence>
<proteinExistence type="predicted"/>
<organism evidence="3">
    <name type="scientific">Salmonella senftenberg</name>
    <dbReference type="NCBI Taxonomy" id="28150"/>
    <lineage>
        <taxon>Bacteria</taxon>
        <taxon>Pseudomonadati</taxon>
        <taxon>Pseudomonadota</taxon>
        <taxon>Gammaproteobacteria</taxon>
        <taxon>Enterobacterales</taxon>
        <taxon>Enterobacteriaceae</taxon>
        <taxon>Salmonella</taxon>
    </lineage>
</organism>
<feature type="non-terminal residue" evidence="3">
    <location>
        <position position="1"/>
    </location>
</feature>